<dbReference type="InterPro" id="IPR032675">
    <property type="entry name" value="LRR_dom_sf"/>
</dbReference>
<evidence type="ECO:0000313" key="2">
    <source>
        <dbReference type="Proteomes" id="UP000613580"/>
    </source>
</evidence>
<dbReference type="EMBL" id="JACAZE010000019">
    <property type="protein sequence ID" value="KAF7294292.1"/>
    <property type="molecule type" value="Genomic_DNA"/>
</dbReference>
<proteinExistence type="predicted"/>
<organism evidence="1 2">
    <name type="scientific">Mycena chlorophos</name>
    <name type="common">Agaric fungus</name>
    <name type="synonym">Agaricus chlorophos</name>
    <dbReference type="NCBI Taxonomy" id="658473"/>
    <lineage>
        <taxon>Eukaryota</taxon>
        <taxon>Fungi</taxon>
        <taxon>Dikarya</taxon>
        <taxon>Basidiomycota</taxon>
        <taxon>Agaricomycotina</taxon>
        <taxon>Agaricomycetes</taxon>
        <taxon>Agaricomycetidae</taxon>
        <taxon>Agaricales</taxon>
        <taxon>Marasmiineae</taxon>
        <taxon>Mycenaceae</taxon>
        <taxon>Mycena</taxon>
    </lineage>
</organism>
<name>A0A8H6S8E0_MYCCL</name>
<protein>
    <submittedName>
        <fullName evidence="1">SMK-1 domain-containing protein</fullName>
    </submittedName>
</protein>
<evidence type="ECO:0000313" key="1">
    <source>
        <dbReference type="EMBL" id="KAF7294292.1"/>
    </source>
</evidence>
<dbReference type="SUPFAM" id="SSF52058">
    <property type="entry name" value="L domain-like"/>
    <property type="match status" value="1"/>
</dbReference>
<sequence>MALSMPTLWRTFRLRHHHYERYNPLLARRDDMQRLATLMDTWFDRAQGCSVWLDPNLDHIDLEAEVTKPFQQSLIRNSHKIGTLVLSCPISAVVRLSDLRLRFPRLERVEMHLYQPRGVFGESADEEPQYSITLFRDCPLLHAVRVSGIPISAIPLPFHQLTWLRSYYYRANRTFEMLAMAPNLTHAILNTKRFPNDCDDLPTLVNHALRELRLVDDAVHGERGLPSLLPFLTLPALEQLTVATYGNFDIRLVESLIRRSSCTLRHLELQLCWDKHLESLTCLGSPLLSSLNVLDIWNPEESIVTELFAAYGSDATFLPQLHDLRLKFEVHQQLIPLAIHSAAVALQEREGLLAKLPRGSAKRIRSLRIKDAFNMGIHDLEGMDSDLLLLLAPTDGGMTVHLGEITLSSLG</sequence>
<gene>
    <name evidence="1" type="ORF">HMN09_01158100</name>
</gene>
<dbReference type="AlphaFoldDB" id="A0A8H6S8E0"/>
<accession>A0A8H6S8E0</accession>
<reference evidence="1" key="1">
    <citation type="submission" date="2020-05" db="EMBL/GenBank/DDBJ databases">
        <title>Mycena genomes resolve the evolution of fungal bioluminescence.</title>
        <authorList>
            <person name="Tsai I.J."/>
        </authorList>
    </citation>
    <scope>NUCLEOTIDE SEQUENCE</scope>
    <source>
        <strain evidence="1">110903Hualien_Pintung</strain>
    </source>
</reference>
<dbReference type="Proteomes" id="UP000613580">
    <property type="component" value="Unassembled WGS sequence"/>
</dbReference>
<dbReference type="Gene3D" id="3.80.10.10">
    <property type="entry name" value="Ribonuclease Inhibitor"/>
    <property type="match status" value="1"/>
</dbReference>
<dbReference type="OrthoDB" id="2835096at2759"/>
<keyword evidence="2" id="KW-1185">Reference proteome</keyword>
<comment type="caution">
    <text evidence="1">The sequence shown here is derived from an EMBL/GenBank/DDBJ whole genome shotgun (WGS) entry which is preliminary data.</text>
</comment>